<accession>A0A131Z5N3</accession>
<reference evidence="1" key="1">
    <citation type="journal article" date="2016" name="Ticks Tick Borne Dis.">
        <title>De novo assembly and annotation of the salivary gland transcriptome of Rhipicephalus appendiculatus male and female ticks during blood feeding.</title>
        <authorList>
            <person name="de Castro M.H."/>
            <person name="de Klerk D."/>
            <person name="Pienaar R."/>
            <person name="Latif A.A."/>
            <person name="Rees D.J."/>
            <person name="Mans B.J."/>
        </authorList>
    </citation>
    <scope>NUCLEOTIDE SEQUENCE</scope>
    <source>
        <tissue evidence="1">Salivary glands</tissue>
    </source>
</reference>
<dbReference type="AlphaFoldDB" id="A0A131Z5N3"/>
<dbReference type="EMBL" id="GEDV01001838">
    <property type="protein sequence ID" value="JAP86719.1"/>
    <property type="molecule type" value="Transcribed_RNA"/>
</dbReference>
<dbReference type="InterPro" id="IPR036880">
    <property type="entry name" value="Kunitz_BPTI_sf"/>
</dbReference>
<name>A0A131Z5N3_RHIAP</name>
<dbReference type="Gene3D" id="4.10.410.10">
    <property type="entry name" value="Pancreatic trypsin inhibitor Kunitz domain"/>
    <property type="match status" value="1"/>
</dbReference>
<organism evidence="1">
    <name type="scientific">Rhipicephalus appendiculatus</name>
    <name type="common">Brown ear tick</name>
    <dbReference type="NCBI Taxonomy" id="34631"/>
    <lineage>
        <taxon>Eukaryota</taxon>
        <taxon>Metazoa</taxon>
        <taxon>Ecdysozoa</taxon>
        <taxon>Arthropoda</taxon>
        <taxon>Chelicerata</taxon>
        <taxon>Arachnida</taxon>
        <taxon>Acari</taxon>
        <taxon>Parasitiformes</taxon>
        <taxon>Ixodida</taxon>
        <taxon>Ixodoidea</taxon>
        <taxon>Ixodidae</taxon>
        <taxon>Rhipicephalinae</taxon>
        <taxon>Rhipicephalus</taxon>
        <taxon>Rhipicephalus</taxon>
    </lineage>
</organism>
<dbReference type="SUPFAM" id="SSF57362">
    <property type="entry name" value="BPTI-like"/>
    <property type="match status" value="1"/>
</dbReference>
<dbReference type="GO" id="GO:0004867">
    <property type="term" value="F:serine-type endopeptidase inhibitor activity"/>
    <property type="evidence" value="ECO:0007669"/>
    <property type="project" value="InterPro"/>
</dbReference>
<proteinExistence type="predicted"/>
<evidence type="ECO:0000313" key="1">
    <source>
        <dbReference type="EMBL" id="JAP86719.1"/>
    </source>
</evidence>
<sequence>MTSYDYKLVEYIKRKNLVNCETPYNSSMNNGTIARFHYDSKKQACRMVNVTHGDNYFPALRHCLYMCNTTKIIPQRCGKPMKTGVRPVDGWKCHRDFNKLFCYRPIKEHK</sequence>
<protein>
    <submittedName>
        <fullName evidence="1">Pancreatic trypsin inhibitor</fullName>
    </submittedName>
</protein>